<dbReference type="GO" id="GO:0008270">
    <property type="term" value="F:zinc ion binding"/>
    <property type="evidence" value="ECO:0007669"/>
    <property type="project" value="InterPro"/>
</dbReference>
<dbReference type="SUPFAM" id="SSF55486">
    <property type="entry name" value="Metalloproteases ('zincins'), catalytic domain"/>
    <property type="match status" value="1"/>
</dbReference>
<dbReference type="Gene3D" id="1.10.390.10">
    <property type="entry name" value="Neutral Protease Domain 2"/>
    <property type="match status" value="1"/>
</dbReference>
<dbReference type="PANTHER" id="PTHR45726:SF3">
    <property type="entry name" value="LEUKOTRIENE A-4 HYDROLASE"/>
    <property type="match status" value="1"/>
</dbReference>
<keyword evidence="1" id="KW-0479">Metal-binding</keyword>
<proteinExistence type="predicted"/>
<feature type="binding site" evidence="1">
    <location>
        <position position="346"/>
    </location>
    <ligand>
        <name>Zn(2+)</name>
        <dbReference type="ChEBI" id="CHEBI:29105"/>
        <note>catalytic</note>
    </ligand>
</feature>
<keyword evidence="1" id="KW-0862">Zinc</keyword>
<dbReference type="STRING" id="573321.SAMN04488505_105155"/>
<gene>
    <name evidence="4" type="ORF">SAMN04488505_105155</name>
</gene>
<dbReference type="Pfam" id="PF17900">
    <property type="entry name" value="Peptidase_M1_N"/>
    <property type="match status" value="1"/>
</dbReference>
<dbReference type="GO" id="GO:0008237">
    <property type="term" value="F:metallopeptidase activity"/>
    <property type="evidence" value="ECO:0007669"/>
    <property type="project" value="InterPro"/>
</dbReference>
<dbReference type="Gene3D" id="2.60.40.1730">
    <property type="entry name" value="tricorn interacting facor f3 domain"/>
    <property type="match status" value="1"/>
</dbReference>
<dbReference type="SUPFAM" id="SSF63737">
    <property type="entry name" value="Leukotriene A4 hydrolase N-terminal domain"/>
    <property type="match status" value="1"/>
</dbReference>
<dbReference type="Proteomes" id="UP000198984">
    <property type="component" value="Unassembled WGS sequence"/>
</dbReference>
<dbReference type="RefSeq" id="WP_089916303.1">
    <property type="nucleotide sequence ID" value="NZ_FOBB01000005.1"/>
</dbReference>
<protein>
    <submittedName>
        <fullName evidence="4">Peptidase family M1</fullName>
    </submittedName>
</protein>
<dbReference type="InterPro" id="IPR045357">
    <property type="entry name" value="Aminopeptidase_N-like_N"/>
</dbReference>
<evidence type="ECO:0000313" key="4">
    <source>
        <dbReference type="EMBL" id="SEM60224.1"/>
    </source>
</evidence>
<feature type="binding site" evidence="1">
    <location>
        <position position="369"/>
    </location>
    <ligand>
        <name>Zn(2+)</name>
        <dbReference type="ChEBI" id="CHEBI:29105"/>
        <note>catalytic</note>
    </ligand>
</feature>
<dbReference type="InterPro" id="IPR027268">
    <property type="entry name" value="Peptidase_M4/M1_CTD_sf"/>
</dbReference>
<dbReference type="PANTHER" id="PTHR45726">
    <property type="entry name" value="LEUKOTRIENE A-4 HYDROLASE"/>
    <property type="match status" value="1"/>
</dbReference>
<keyword evidence="5" id="KW-1185">Reference proteome</keyword>
<accession>A0A1H7ZQX9</accession>
<evidence type="ECO:0000259" key="3">
    <source>
        <dbReference type="Pfam" id="PF17900"/>
    </source>
</evidence>
<feature type="domain" description="Peptidase M1 membrane alanine aminopeptidase" evidence="2">
    <location>
        <begin position="340"/>
        <end position="481"/>
    </location>
</feature>
<dbReference type="EMBL" id="FOBB01000005">
    <property type="protein sequence ID" value="SEM60224.1"/>
    <property type="molecule type" value="Genomic_DNA"/>
</dbReference>
<reference evidence="4 5" key="1">
    <citation type="submission" date="2016-10" db="EMBL/GenBank/DDBJ databases">
        <authorList>
            <person name="de Groot N.N."/>
        </authorList>
    </citation>
    <scope>NUCLEOTIDE SEQUENCE [LARGE SCALE GENOMIC DNA]</scope>
    <source>
        <strain evidence="4 5">DSM 21039</strain>
    </source>
</reference>
<dbReference type="InterPro" id="IPR042097">
    <property type="entry name" value="Aminopeptidase_N-like_N_sf"/>
</dbReference>
<dbReference type="InterPro" id="IPR034015">
    <property type="entry name" value="M1_LTA4H"/>
</dbReference>
<dbReference type="InterPro" id="IPR014782">
    <property type="entry name" value="Peptidase_M1_dom"/>
</dbReference>
<evidence type="ECO:0000313" key="5">
    <source>
        <dbReference type="Proteomes" id="UP000198984"/>
    </source>
</evidence>
<comment type="cofactor">
    <cofactor evidence="1">
        <name>Zn(2+)</name>
        <dbReference type="ChEBI" id="CHEBI:29105"/>
    </cofactor>
    <text evidence="1">Binds 1 zinc ion per subunit.</text>
</comment>
<dbReference type="AlphaFoldDB" id="A0A1H7ZQX9"/>
<organism evidence="4 5">
    <name type="scientific">Chitinophaga rupis</name>
    <dbReference type="NCBI Taxonomy" id="573321"/>
    <lineage>
        <taxon>Bacteria</taxon>
        <taxon>Pseudomonadati</taxon>
        <taxon>Bacteroidota</taxon>
        <taxon>Chitinophagia</taxon>
        <taxon>Chitinophagales</taxon>
        <taxon>Chitinophagaceae</taxon>
        <taxon>Chitinophaga</taxon>
    </lineage>
</organism>
<evidence type="ECO:0000259" key="2">
    <source>
        <dbReference type="Pfam" id="PF01433"/>
    </source>
</evidence>
<dbReference type="OrthoDB" id="100605at2"/>
<sequence length="565" mass="64719">MQNFISVIRGIIISLICLVIFTTTKAQTPASKIFTKADTLRGSITPERAWWNLIRYDITVKPDYESKTISGSNTITYKVVNDNNKRMMQIDLQEPLVIDSILFNHSGRLHFTKEGNAWHVAVPEQKKATEGNVTVYYHGQVRVSVRPPWSAGWTFTKDSLGRPWMTVTCQGSGASVWYPCKDHQSDEPDKGASLTVIVPDTLVAVANGRLQLKKDNADGTTTYKWAVVNPISNYCIIPYIGKYVNFSEKYAGEKGSLDVNYWVLDYNLTRAKEYMPLQVHNMLKSFEYWFGPYPFYEDGYQLIETSHSGMEHQSAVSYGNKYKFGYGGRDGSGTGWGMKWDFIIIHESGHEWFGNNITSKDLADMYIHEGFTNYSETLFIDHIFGKDAANAYNAGIRRGIKNDRPVIAKYDVNDQGSGDMYPKPSNMLHAIRHGLDNDTLFRQILRGMNKTFYHQTVTTQQIENYISKQAHYDYSKVFDQYLRTTQIPRLEFYLDQDQKNAFYRWTNCVSGFNMPLVLQNKNAKLKVIPTESWKKQPLKSNEAPLFDTAAIVKMYYITAAVIEKK</sequence>
<feature type="binding site" evidence="1">
    <location>
        <position position="350"/>
    </location>
    <ligand>
        <name>Zn(2+)</name>
        <dbReference type="ChEBI" id="CHEBI:29105"/>
        <note>catalytic</note>
    </ligand>
</feature>
<evidence type="ECO:0000256" key="1">
    <source>
        <dbReference type="PIRSR" id="PIRSR634015-3"/>
    </source>
</evidence>
<dbReference type="CDD" id="cd09603">
    <property type="entry name" value="M1_APN_like"/>
    <property type="match status" value="1"/>
</dbReference>
<dbReference type="Pfam" id="PF01433">
    <property type="entry name" value="Peptidase_M1"/>
    <property type="match status" value="1"/>
</dbReference>
<name>A0A1H7ZQX9_9BACT</name>
<feature type="domain" description="Aminopeptidase N-like N-terminal" evidence="3">
    <location>
        <begin position="55"/>
        <end position="234"/>
    </location>
</feature>